<sequence>MWFLVFICVSTVVGFPVGPTQHAATPVAAGNLTVTSVGAMLQSASTETLKVGASSLNDTHNASSPAPGTVALVLNPPQTDSAETLEELQEDMMVQEGDILLPEDRNAVKTIWSDATVYFTISKELAHRVSEIYAALKMIADATCIRFRKHTNELNYLKIRDGIGCASYVGCRGGVQSVFFGPKCSVGNLCHEIIHALGFHHEHTRTDRDQYITVNWQSIKPKSKRNFEVKHGDTLNLPYDLNSIMHYGQYFFSVDGSPTVLPRQSGVKMGQRTHLSQLDVQRLNKLYHCAERMKWKNILG</sequence>
<dbReference type="Pfam" id="PF01400">
    <property type="entry name" value="Astacin"/>
    <property type="match status" value="1"/>
</dbReference>
<feature type="active site" evidence="1">
    <location>
        <position position="192"/>
    </location>
</feature>
<reference evidence="4" key="2">
    <citation type="submission" date="2025-08" db="UniProtKB">
        <authorList>
            <consortium name="Ensembl"/>
        </authorList>
    </citation>
    <scope>IDENTIFICATION</scope>
</reference>
<feature type="domain" description="Peptidase M12A" evidence="3">
    <location>
        <begin position="106"/>
        <end position="290"/>
    </location>
</feature>
<dbReference type="InterPro" id="IPR034035">
    <property type="entry name" value="Astacin-like_dom"/>
</dbReference>
<evidence type="ECO:0000256" key="2">
    <source>
        <dbReference type="RuleBase" id="RU361183"/>
    </source>
</evidence>
<dbReference type="RefSeq" id="XP_023121319.2">
    <property type="nucleotide sequence ID" value="XM_023265551.3"/>
</dbReference>
<dbReference type="InterPro" id="IPR024079">
    <property type="entry name" value="MetalloPept_cat_dom_sf"/>
</dbReference>
<feature type="binding site" evidence="1">
    <location>
        <position position="195"/>
    </location>
    <ligand>
        <name>Zn(2+)</name>
        <dbReference type="ChEBI" id="CHEBI:29105"/>
        <note>catalytic</note>
    </ligand>
</feature>
<keyword evidence="1 2" id="KW-0862">Zinc</keyword>
<reference evidence="4" key="3">
    <citation type="submission" date="2025-09" db="UniProtKB">
        <authorList>
            <consortium name="Ensembl"/>
        </authorList>
    </citation>
    <scope>IDENTIFICATION</scope>
</reference>
<dbReference type="GeneTree" id="ENSGT00940000154856"/>
<dbReference type="SUPFAM" id="SSF55486">
    <property type="entry name" value="Metalloproteases ('zincins'), catalytic domain"/>
    <property type="match status" value="1"/>
</dbReference>
<dbReference type="GeneID" id="111565476"/>
<protein>
    <recommendedName>
        <fullName evidence="2">Metalloendopeptidase</fullName>
        <ecNumber evidence="2">3.4.24.-</ecNumber>
    </recommendedName>
</protein>
<evidence type="ECO:0000256" key="1">
    <source>
        <dbReference type="PROSITE-ProRule" id="PRU01211"/>
    </source>
</evidence>
<evidence type="ECO:0000313" key="5">
    <source>
        <dbReference type="Proteomes" id="UP001501940"/>
    </source>
</evidence>
<dbReference type="GO" id="GO:0008270">
    <property type="term" value="F:zinc ion binding"/>
    <property type="evidence" value="ECO:0007669"/>
    <property type="project" value="UniProtKB-UniRule"/>
</dbReference>
<keyword evidence="5" id="KW-1185">Reference proteome</keyword>
<dbReference type="PROSITE" id="PS51864">
    <property type="entry name" value="ASTACIN"/>
    <property type="match status" value="1"/>
</dbReference>
<dbReference type="PRINTS" id="PR00480">
    <property type="entry name" value="ASTACIN"/>
</dbReference>
<dbReference type="GO" id="GO:0004222">
    <property type="term" value="F:metalloendopeptidase activity"/>
    <property type="evidence" value="ECO:0007669"/>
    <property type="project" value="UniProtKB-UniRule"/>
</dbReference>
<dbReference type="Gene3D" id="3.40.390.10">
    <property type="entry name" value="Collagenase (Catalytic Domain)"/>
    <property type="match status" value="1"/>
</dbReference>
<keyword evidence="1 2" id="KW-0378">Hydrolase</keyword>
<accession>A0A3Q1C397</accession>
<keyword evidence="1 2" id="KW-0645">Protease</keyword>
<name>A0A3Q1C397_AMPOC</name>
<dbReference type="PANTHER" id="PTHR10127:SF870">
    <property type="entry name" value="METALLOENDOPEPTIDASE"/>
    <property type="match status" value="1"/>
</dbReference>
<reference evidence="4 5" key="1">
    <citation type="submission" date="2022-01" db="EMBL/GenBank/DDBJ databases">
        <title>A chromosome-scale genome assembly of the false clownfish, Amphiprion ocellaris.</title>
        <authorList>
            <person name="Ryu T."/>
        </authorList>
    </citation>
    <scope>NUCLEOTIDE SEQUENCE [LARGE SCALE GENOMIC DNA]</scope>
</reference>
<dbReference type="GO" id="GO:0006508">
    <property type="term" value="P:proteolysis"/>
    <property type="evidence" value="ECO:0007669"/>
    <property type="project" value="UniProtKB-KW"/>
</dbReference>
<feature type="binding site" evidence="1">
    <location>
        <position position="191"/>
    </location>
    <ligand>
        <name>Zn(2+)</name>
        <dbReference type="ChEBI" id="CHEBI:29105"/>
        <note>catalytic</note>
    </ligand>
</feature>
<dbReference type="OMA" id="AVGMYHE"/>
<feature type="binding site" evidence="1">
    <location>
        <position position="201"/>
    </location>
    <ligand>
        <name>Zn(2+)</name>
        <dbReference type="ChEBI" id="CHEBI:29105"/>
        <note>catalytic</note>
    </ligand>
</feature>
<keyword evidence="1 2" id="KW-0479">Metal-binding</keyword>
<dbReference type="KEGG" id="aoce:111565476"/>
<comment type="caution">
    <text evidence="1">Lacks conserved residue(s) required for the propagation of feature annotation.</text>
</comment>
<dbReference type="CDD" id="cd04280">
    <property type="entry name" value="ZnMc_astacin_like"/>
    <property type="match status" value="1"/>
</dbReference>
<dbReference type="Ensembl" id="ENSAOCT00000009652.2">
    <property type="protein sequence ID" value="ENSAOCP00000021782.2"/>
    <property type="gene ID" value="ENSAOCG00000006799.2"/>
</dbReference>
<dbReference type="SMART" id="SM00235">
    <property type="entry name" value="ZnMc"/>
    <property type="match status" value="1"/>
</dbReference>
<comment type="cofactor">
    <cofactor evidence="1 2">
        <name>Zn(2+)</name>
        <dbReference type="ChEBI" id="CHEBI:29105"/>
    </cofactor>
    <text evidence="1 2">Binds 1 zinc ion per subunit.</text>
</comment>
<evidence type="ECO:0000313" key="4">
    <source>
        <dbReference type="Ensembl" id="ENSAOCP00000021782.2"/>
    </source>
</evidence>
<proteinExistence type="predicted"/>
<dbReference type="Proteomes" id="UP001501940">
    <property type="component" value="Chromosome 12"/>
</dbReference>
<evidence type="ECO:0000259" key="3">
    <source>
        <dbReference type="PROSITE" id="PS51864"/>
    </source>
</evidence>
<organism evidence="4 5">
    <name type="scientific">Amphiprion ocellaris</name>
    <name type="common">Clown anemonefish</name>
    <dbReference type="NCBI Taxonomy" id="80972"/>
    <lineage>
        <taxon>Eukaryota</taxon>
        <taxon>Metazoa</taxon>
        <taxon>Chordata</taxon>
        <taxon>Craniata</taxon>
        <taxon>Vertebrata</taxon>
        <taxon>Euteleostomi</taxon>
        <taxon>Actinopterygii</taxon>
        <taxon>Neopterygii</taxon>
        <taxon>Teleostei</taxon>
        <taxon>Neoteleostei</taxon>
        <taxon>Acanthomorphata</taxon>
        <taxon>Ovalentaria</taxon>
        <taxon>Pomacentridae</taxon>
        <taxon>Amphiprion</taxon>
    </lineage>
</organism>
<dbReference type="EC" id="3.4.24.-" evidence="2"/>
<dbReference type="AlphaFoldDB" id="A0A3Q1C397"/>
<dbReference type="InterPro" id="IPR001506">
    <property type="entry name" value="Peptidase_M12A"/>
</dbReference>
<keyword evidence="1 2" id="KW-0482">Metalloprotease</keyword>
<dbReference type="InterPro" id="IPR006026">
    <property type="entry name" value="Peptidase_Metallo"/>
</dbReference>
<dbReference type="PANTHER" id="PTHR10127">
    <property type="entry name" value="DISCOIDIN, CUB, EGF, LAMININ , AND ZINC METALLOPROTEASE DOMAIN CONTAINING"/>
    <property type="match status" value="1"/>
</dbReference>